<dbReference type="InterPro" id="IPR004045">
    <property type="entry name" value="Glutathione_S-Trfase_N"/>
</dbReference>
<dbReference type="EMBL" id="JALKCG010000006">
    <property type="protein sequence ID" value="MCK0209323.1"/>
    <property type="molecule type" value="Genomic_DNA"/>
</dbReference>
<dbReference type="Proteomes" id="UP001202867">
    <property type="component" value="Unassembled WGS sequence"/>
</dbReference>
<feature type="domain" description="GST N-terminal" evidence="1">
    <location>
        <begin position="1"/>
        <end position="78"/>
    </location>
</feature>
<dbReference type="InterPro" id="IPR036249">
    <property type="entry name" value="Thioredoxin-like_sf"/>
</dbReference>
<sequence length="202" mass="21540">MKLRSSPPSPFGRKVKIAAVLCGIHLDVVAADTSDPAEPLRVQNPLGKIPVLLRDDAAPIYDSRVILDYFDATAGGGVIIPAAGEARYRVLTLLALADGISDAALLQVYESRFRTEQERSEKWVDHQAGKVARGLRALEEAPPAKSDVSADADAGEIALACALGYLDLRFAGAWRADHPALVAWLDAFAARVPAFEATRPAA</sequence>
<dbReference type="SUPFAM" id="SSF52833">
    <property type="entry name" value="Thioredoxin-like"/>
    <property type="match status" value="1"/>
</dbReference>
<dbReference type="Pfam" id="PF13417">
    <property type="entry name" value="GST_N_3"/>
    <property type="match status" value="1"/>
</dbReference>
<evidence type="ECO:0000259" key="1">
    <source>
        <dbReference type="PROSITE" id="PS50404"/>
    </source>
</evidence>
<dbReference type="InterPro" id="IPR036282">
    <property type="entry name" value="Glutathione-S-Trfase_C_sf"/>
</dbReference>
<name>A0ABT0DPV6_9HYPH</name>
<evidence type="ECO:0000313" key="2">
    <source>
        <dbReference type="EMBL" id="MCK0209323.1"/>
    </source>
</evidence>
<comment type="caution">
    <text evidence="2">The sequence shown here is derived from an EMBL/GenBank/DDBJ whole genome shotgun (WGS) entry which is preliminary data.</text>
</comment>
<dbReference type="PANTHER" id="PTHR42673">
    <property type="entry name" value="MALEYLACETOACETATE ISOMERASE"/>
    <property type="match status" value="1"/>
</dbReference>
<dbReference type="SUPFAM" id="SSF47616">
    <property type="entry name" value="GST C-terminal domain-like"/>
    <property type="match status" value="1"/>
</dbReference>
<keyword evidence="3" id="KW-1185">Reference proteome</keyword>
<protein>
    <submittedName>
        <fullName evidence="2">Glutathione S-transferase family protein</fullName>
    </submittedName>
</protein>
<dbReference type="Pfam" id="PF13410">
    <property type="entry name" value="GST_C_2"/>
    <property type="match status" value="1"/>
</dbReference>
<dbReference type="Gene3D" id="3.40.30.10">
    <property type="entry name" value="Glutaredoxin"/>
    <property type="match status" value="1"/>
</dbReference>
<gene>
    <name evidence="2" type="ORF">MWN33_14905</name>
</gene>
<reference evidence="3" key="1">
    <citation type="submission" date="2023-07" db="EMBL/GenBank/DDBJ databases">
        <title>Ancylobacter moscoviensis sp. nov., facultatively methylotrophic bacteria from activated sludge and the reclassification of Starkeya novella (Starkey 1934) Kelly et al. 2000 as Ancylobacter novellus comb. nov., Starkeya koreensis Im et al. 2006 as Ancylobacter koreensis comb.nov., Angulomicrobium tetraedrale Vasil'eva et al. 1986 as Ancylobacter tetraedralis comb. nov., Angulomicrobium amanitiforme Fritz et al. 2004 as Ancylobacter amanitiformis comb. nov. and Methylorhabdus multivorans Doronina et al. 1996 as Ancylobacter multivorans comb. nov. and emended description of the genus Ancylobacter.</title>
        <authorList>
            <person name="Doronina N."/>
            <person name="Chemodurova A."/>
            <person name="Grouzdev D."/>
            <person name="Koziaeva V."/>
            <person name="Shi W."/>
            <person name="Wu L."/>
            <person name="Kaparullina E."/>
        </authorList>
    </citation>
    <scope>NUCLEOTIDE SEQUENCE [LARGE SCALE GENOMIC DNA]</scope>
    <source>
        <strain evidence="3">Jip08</strain>
    </source>
</reference>
<organism evidence="2 3">
    <name type="scientific">Ancylobacter koreensis</name>
    <dbReference type="NCBI Taxonomy" id="266121"/>
    <lineage>
        <taxon>Bacteria</taxon>
        <taxon>Pseudomonadati</taxon>
        <taxon>Pseudomonadota</taxon>
        <taxon>Alphaproteobacteria</taxon>
        <taxon>Hyphomicrobiales</taxon>
        <taxon>Xanthobacteraceae</taxon>
        <taxon>Ancylobacter</taxon>
    </lineage>
</organism>
<dbReference type="PROSITE" id="PS50404">
    <property type="entry name" value="GST_NTER"/>
    <property type="match status" value="1"/>
</dbReference>
<evidence type="ECO:0000313" key="3">
    <source>
        <dbReference type="Proteomes" id="UP001202867"/>
    </source>
</evidence>
<dbReference type="Gene3D" id="1.20.1050.10">
    <property type="match status" value="1"/>
</dbReference>
<dbReference type="RefSeq" id="WP_247201829.1">
    <property type="nucleotide sequence ID" value="NZ_JALKCG010000006.1"/>
</dbReference>
<proteinExistence type="predicted"/>
<accession>A0ABT0DPV6</accession>
<dbReference type="CDD" id="cd03205">
    <property type="entry name" value="GST_C_6"/>
    <property type="match status" value="1"/>
</dbReference>
<dbReference type="PANTHER" id="PTHR42673:SF4">
    <property type="entry name" value="MALEYLACETOACETATE ISOMERASE"/>
    <property type="match status" value="1"/>
</dbReference>